<feature type="compositionally biased region" description="Basic residues" evidence="2">
    <location>
        <begin position="1169"/>
        <end position="1180"/>
    </location>
</feature>
<sequence length="1430" mass="164465">MKSTGKIHAYTDNKTTNINAAKPINKHLQKRNSNSKIKKNTLPPPPRRHRLVQSSYRSYPSSSTNVSTSTTAVATAAAYAAYNRHNTNNTKSLIDKNNAVNIVAAAATGYGNNISSALKNNNPALKSLSLSNTSSLHIQSPSQSSKPKDSPKINTPLNENDEINEISDNNDINTSNTLIQNKENIKKNKLDSDPVTKHQNNIFSSSNSNNCRRNNGCSSNSKINYALKLLSDADHFKEDDLECISLRKEAVEILKDYHFDKSHVTQLYQIGLHYVYEKDYQKAYDIFKEAHEFHYPAATFQLARYYESGILPSIPKDNKIAQKYYRHAALNSYCKAMYRLSMAYLHGEIDCKKSKKESIRWLHRCTWSIDSKEQIVVGEAMYQLSKFYEKGMTTDKEKDQKSAASYLRMAAEKYCVDAQDYLGYCYQHGHLTYPRNMKKAVYWFTQAANGHCIEAKISLCHLYLAGSPPDIPQDDSEALYWIRRASNSTYVNNSTQRFSKAKAQYILGWLFEEGLENILEKNPKEAIKWYLKANFEGVPDAKSALKHFTQEEINEVIQEEKQNKPHHESENNCHGNQQEIDEFSKYEKVHEDESDYSSSELFDDNISNVSGRSSRSLNIKLINMASSLWNHHHMKKNHHHYSKSMSDTHKNVKKGETFTEEKSEDDSENCLIKVKDEEKKSEDISEDHSIKDEEKIIPQKLSNSSLVSHECQCSSEQIEKITNHNHNIHIEELNRKINEANKEENYSKSSGFESDGTLNNLRHQKSSNLSSEDLSKDTLVNDDLHQHPQGNNTISEREMQFIAKLNSDLIKSMMITKSEPNSPYVNSISTFSSNSSQYSGEHVHLNQNMRIMEYIGNESVYSSCSSYSSALSEECGSSTYCSTCCYSCSSYCPSSKISYNNKNINHHRPNQINSHFILQAPSSIASITSEECSSNNFDVMSQDSSVSSVASFDKHNIKAHLQSSQKFSGFDKSQITSSDRMRAYSHYKNAINNKIKQDKETNSINKENDTSITPRKIIRRHSHSGILHNSIKPLTPLNLDSTLNKDNSSLKQRSKSSVNIVEQFHDSLADEDAFRLHHIKGLSDTESEKSYVCPQTANIFETFEKREEHHDYGHNNERHYSKPKSVVKSCQYHHGRLHKHHSISLGHHHSHHHHHHHHHHHQNSDQKHNQKHNQKHEHHNQLHKFNLPHSLTFTSLPNKDFKSTDSFEFPKSNNKSKEEQNITEKQNMDNTFSNILNVENGIENKVNNEKKQKLFEIKDEKNETKEEKNKLVFPEEKEGKQHFLNTTEKTNNPNNIENKEIEKIKKANEMISESKEVKKEQASSSNIEQHHNSFRETIRISRIFTKSKEHLKIDLSKIKRENSQKSNNSSSENSNNHKSHHHFFNIPHTPHFHLHHSQEESKKGIKEEKKEISTEGHHSLLNKFNIFHFH</sequence>
<dbReference type="InterPro" id="IPR006597">
    <property type="entry name" value="Sel1-like"/>
</dbReference>
<evidence type="ECO:0008006" key="5">
    <source>
        <dbReference type="Google" id="ProtNLM"/>
    </source>
</evidence>
<feature type="region of interest" description="Disordered" evidence="2">
    <location>
        <begin position="673"/>
        <end position="692"/>
    </location>
</feature>
<dbReference type="PANTHER" id="PTHR46430">
    <property type="entry name" value="PROTEIN SKT5-RELATED"/>
    <property type="match status" value="1"/>
</dbReference>
<accession>A0A1Y1UZS8</accession>
<evidence type="ECO:0000313" key="3">
    <source>
        <dbReference type="EMBL" id="ORX43431.1"/>
    </source>
</evidence>
<protein>
    <recommendedName>
        <fullName evidence="5">HCP-like protein</fullName>
    </recommendedName>
</protein>
<feature type="compositionally biased region" description="Basic residues" evidence="2">
    <location>
        <begin position="1144"/>
        <end position="1161"/>
    </location>
</feature>
<feature type="region of interest" description="Disordered" evidence="2">
    <location>
        <begin position="1144"/>
        <end position="1180"/>
    </location>
</feature>
<dbReference type="OrthoDB" id="2158654at2759"/>
<dbReference type="InterPro" id="IPR011990">
    <property type="entry name" value="TPR-like_helical_dom_sf"/>
</dbReference>
<evidence type="ECO:0000256" key="2">
    <source>
        <dbReference type="SAM" id="MobiDB-lite"/>
    </source>
</evidence>
<feature type="compositionally biased region" description="Low complexity" evidence="2">
    <location>
        <begin position="133"/>
        <end position="145"/>
    </location>
</feature>
<dbReference type="Proteomes" id="UP000193719">
    <property type="component" value="Unassembled WGS sequence"/>
</dbReference>
<dbReference type="SMART" id="SM00671">
    <property type="entry name" value="SEL1"/>
    <property type="match status" value="6"/>
</dbReference>
<dbReference type="Gene3D" id="1.25.40.10">
    <property type="entry name" value="Tetratricopeptide repeat domain"/>
    <property type="match status" value="2"/>
</dbReference>
<feature type="compositionally biased region" description="Low complexity" evidence="2">
    <location>
        <begin position="1364"/>
        <end position="1376"/>
    </location>
</feature>
<feature type="compositionally biased region" description="Low complexity" evidence="2">
    <location>
        <begin position="166"/>
        <end position="177"/>
    </location>
</feature>
<feature type="compositionally biased region" description="Basic and acidic residues" evidence="2">
    <location>
        <begin position="1396"/>
        <end position="1416"/>
    </location>
</feature>
<feature type="region of interest" description="Disordered" evidence="2">
    <location>
        <begin position="1"/>
        <end position="67"/>
    </location>
</feature>
<keyword evidence="1" id="KW-0677">Repeat</keyword>
<keyword evidence="4" id="KW-1185">Reference proteome</keyword>
<feature type="region of interest" description="Disordered" evidence="2">
    <location>
        <begin position="133"/>
        <end position="207"/>
    </location>
</feature>
<reference evidence="3 4" key="1">
    <citation type="submission" date="2016-08" db="EMBL/GenBank/DDBJ databases">
        <title>Genomes of anaerobic fungi encode conserved fungal cellulosomes for biomass hydrolysis.</title>
        <authorList>
            <consortium name="DOE Joint Genome Institute"/>
            <person name="Haitjema C.H."/>
            <person name="Gilmore S.P."/>
            <person name="Henske J.K."/>
            <person name="Solomon K.V."/>
            <person name="De Groot R."/>
            <person name="Kuo A."/>
            <person name="Mondo S.J."/>
            <person name="Salamov A.A."/>
            <person name="Labutti K."/>
            <person name="Zhao Z."/>
            <person name="Chiniquy J."/>
            <person name="Barry K."/>
            <person name="Brewer H.M."/>
            <person name="Purvine S.O."/>
            <person name="Wright A.T."/>
            <person name="Boxma B."/>
            <person name="Van Alen T."/>
            <person name="Hackstein J.H."/>
            <person name="Baker S.E."/>
            <person name="Grigoriev I.V."/>
            <person name="O'Malley M.A."/>
        </authorList>
    </citation>
    <scope>NUCLEOTIDE SEQUENCE [LARGE SCALE GENOMIC DNA]</scope>
    <source>
        <strain evidence="4">finn</strain>
    </source>
</reference>
<dbReference type="STRING" id="1754191.A0A1Y1UZS8"/>
<evidence type="ECO:0000313" key="4">
    <source>
        <dbReference type="Proteomes" id="UP000193719"/>
    </source>
</evidence>
<dbReference type="InterPro" id="IPR051726">
    <property type="entry name" value="Chitin_Synth_Reg"/>
</dbReference>
<feature type="region of interest" description="Disordered" evidence="2">
    <location>
        <begin position="1355"/>
        <end position="1416"/>
    </location>
</feature>
<organism evidence="3 4">
    <name type="scientific">Piromyces finnis</name>
    <dbReference type="NCBI Taxonomy" id="1754191"/>
    <lineage>
        <taxon>Eukaryota</taxon>
        <taxon>Fungi</taxon>
        <taxon>Fungi incertae sedis</taxon>
        <taxon>Chytridiomycota</taxon>
        <taxon>Chytridiomycota incertae sedis</taxon>
        <taxon>Neocallimastigomycetes</taxon>
        <taxon>Neocallimastigales</taxon>
        <taxon>Neocallimastigaceae</taxon>
        <taxon>Piromyces</taxon>
    </lineage>
</organism>
<feature type="compositionally biased region" description="Basic and acidic residues" evidence="2">
    <location>
        <begin position="183"/>
        <end position="196"/>
    </location>
</feature>
<feature type="region of interest" description="Disordered" evidence="2">
    <location>
        <begin position="744"/>
        <end position="773"/>
    </location>
</feature>
<evidence type="ECO:0000256" key="1">
    <source>
        <dbReference type="ARBA" id="ARBA00022737"/>
    </source>
</evidence>
<dbReference type="EMBL" id="MCFH01000053">
    <property type="protein sequence ID" value="ORX43431.1"/>
    <property type="molecule type" value="Genomic_DNA"/>
</dbReference>
<feature type="compositionally biased region" description="Polar residues" evidence="2">
    <location>
        <begin position="747"/>
        <end position="772"/>
    </location>
</feature>
<comment type="caution">
    <text evidence="3">The sequence shown here is derived from an EMBL/GenBank/DDBJ whole genome shotgun (WGS) entry which is preliminary data.</text>
</comment>
<feature type="compositionally biased region" description="Low complexity" evidence="2">
    <location>
        <begin position="54"/>
        <end position="67"/>
    </location>
</feature>
<dbReference type="Pfam" id="PF08238">
    <property type="entry name" value="Sel1"/>
    <property type="match status" value="6"/>
</dbReference>
<feature type="region of interest" description="Disordered" evidence="2">
    <location>
        <begin position="1204"/>
        <end position="1223"/>
    </location>
</feature>
<proteinExistence type="predicted"/>
<dbReference type="SUPFAM" id="SSF81901">
    <property type="entry name" value="HCP-like"/>
    <property type="match status" value="1"/>
</dbReference>
<reference evidence="3 4" key="2">
    <citation type="submission" date="2016-08" db="EMBL/GenBank/DDBJ databases">
        <title>Pervasive Adenine N6-methylation of Active Genes in Fungi.</title>
        <authorList>
            <consortium name="DOE Joint Genome Institute"/>
            <person name="Mondo S.J."/>
            <person name="Dannebaum R.O."/>
            <person name="Kuo R.C."/>
            <person name="Labutti K."/>
            <person name="Haridas S."/>
            <person name="Kuo A."/>
            <person name="Salamov A."/>
            <person name="Ahrendt S.R."/>
            <person name="Lipzen A."/>
            <person name="Sullivan W."/>
            <person name="Andreopoulos W.B."/>
            <person name="Clum A."/>
            <person name="Lindquist E."/>
            <person name="Daum C."/>
            <person name="Ramamoorthy G.K."/>
            <person name="Gryganskyi A."/>
            <person name="Culley D."/>
            <person name="Magnuson J.K."/>
            <person name="James T.Y."/>
            <person name="O'Malley M.A."/>
            <person name="Stajich J.E."/>
            <person name="Spatafora J.W."/>
            <person name="Visel A."/>
            <person name="Grigoriev I.V."/>
        </authorList>
    </citation>
    <scope>NUCLEOTIDE SEQUENCE [LARGE SCALE GENOMIC DNA]</scope>
    <source>
        <strain evidence="4">finn</strain>
    </source>
</reference>
<name>A0A1Y1UZS8_9FUNG</name>
<dbReference type="PANTHER" id="PTHR46430:SF1">
    <property type="entry name" value="CHITIN SYNTHASE REGULATOR SKT5-RELATED"/>
    <property type="match status" value="1"/>
</dbReference>
<gene>
    <name evidence="3" type="ORF">BCR36DRAFT_415614</name>
</gene>